<evidence type="ECO:0000313" key="2">
    <source>
        <dbReference type="Proteomes" id="UP001562065"/>
    </source>
</evidence>
<dbReference type="EMBL" id="JBGCUO010000001">
    <property type="protein sequence ID" value="MEY1660668.1"/>
    <property type="molecule type" value="Genomic_DNA"/>
</dbReference>
<accession>A0ABV4ACU2</accession>
<dbReference type="Proteomes" id="UP001562065">
    <property type="component" value="Unassembled WGS sequence"/>
</dbReference>
<comment type="caution">
    <text evidence="1">The sequence shown here is derived from an EMBL/GenBank/DDBJ whole genome shotgun (WGS) entry which is preliminary data.</text>
</comment>
<proteinExistence type="predicted"/>
<name>A0ABV4ACU2_9GAMM</name>
<reference evidence="1 2" key="1">
    <citation type="submission" date="2024-07" db="EMBL/GenBank/DDBJ databases">
        <authorList>
            <person name="Ren Q."/>
        </authorList>
    </citation>
    <scope>NUCLEOTIDE SEQUENCE [LARGE SCALE GENOMIC DNA]</scope>
    <source>
        <strain evidence="1 2">REN37</strain>
    </source>
</reference>
<protein>
    <submittedName>
        <fullName evidence="1">Uncharacterized protein</fullName>
    </submittedName>
</protein>
<evidence type="ECO:0000313" key="1">
    <source>
        <dbReference type="EMBL" id="MEY1660668.1"/>
    </source>
</evidence>
<keyword evidence="2" id="KW-1185">Reference proteome</keyword>
<dbReference type="RefSeq" id="WP_369453913.1">
    <property type="nucleotide sequence ID" value="NZ_JBGCUO010000001.1"/>
</dbReference>
<gene>
    <name evidence="1" type="ORF">AB5I84_00730</name>
</gene>
<sequence length="127" mass="14322">MQAQVGDRDTSILEKQWSLQELGAAVDAYIDMLQHQQSGQPFVKKDYYRALSKEYGRTVKSYEYRMQNISYIYALQGRSWITGLRSARNVGTNVIQTLETLIAEREGQHIAASASFNANVVQLVACA</sequence>
<organism evidence="1 2">
    <name type="scientific">Isoalcanivorax beigongshangi</name>
    <dbReference type="NCBI Taxonomy" id="3238810"/>
    <lineage>
        <taxon>Bacteria</taxon>
        <taxon>Pseudomonadati</taxon>
        <taxon>Pseudomonadota</taxon>
        <taxon>Gammaproteobacteria</taxon>
        <taxon>Oceanospirillales</taxon>
        <taxon>Alcanivoracaceae</taxon>
        <taxon>Isoalcanivorax</taxon>
    </lineage>
</organism>